<dbReference type="SUPFAM" id="SSF53756">
    <property type="entry name" value="UDP-Glycosyltransferase/glycogen phosphorylase"/>
    <property type="match status" value="1"/>
</dbReference>
<dbReference type="AlphaFoldDB" id="A0A6A7VW04"/>
<dbReference type="PANTHER" id="PTHR12526">
    <property type="entry name" value="GLYCOSYLTRANSFERASE"/>
    <property type="match status" value="1"/>
</dbReference>
<reference evidence="2 3" key="1">
    <citation type="submission" date="2019-09" db="EMBL/GenBank/DDBJ databases">
        <title>Distinct polysaccharide growth profiles of human intestinal Prevotella copri isolates.</title>
        <authorList>
            <person name="Fehlner-Peach H."/>
            <person name="Magnabosco C."/>
            <person name="Raghavan V."/>
            <person name="Scher J.U."/>
            <person name="Tett A."/>
            <person name="Cox L.M."/>
            <person name="Gottsegen C."/>
            <person name="Watters A."/>
            <person name="Wiltshire- Gordon J.D."/>
            <person name="Segata N."/>
            <person name="Bonneau R."/>
            <person name="Littman D.R."/>
        </authorList>
    </citation>
    <scope>NUCLEOTIDE SEQUENCE [LARGE SCALE GENOMIC DNA]</scope>
    <source>
        <strain evidence="3">iK21513</strain>
    </source>
</reference>
<dbReference type="Proteomes" id="UP000406735">
    <property type="component" value="Unassembled WGS sequence"/>
</dbReference>
<dbReference type="Gene3D" id="3.40.50.2000">
    <property type="entry name" value="Glycogen Phosphorylase B"/>
    <property type="match status" value="2"/>
</dbReference>
<proteinExistence type="predicted"/>
<organism evidence="2 3">
    <name type="scientific">Segatella copri</name>
    <dbReference type="NCBI Taxonomy" id="165179"/>
    <lineage>
        <taxon>Bacteria</taxon>
        <taxon>Pseudomonadati</taxon>
        <taxon>Bacteroidota</taxon>
        <taxon>Bacteroidia</taxon>
        <taxon>Bacteroidales</taxon>
        <taxon>Prevotellaceae</taxon>
        <taxon>Segatella</taxon>
    </lineage>
</organism>
<dbReference type="EMBL" id="VZCY01000091">
    <property type="protein sequence ID" value="MQN10490.1"/>
    <property type="molecule type" value="Genomic_DNA"/>
</dbReference>
<dbReference type="GO" id="GO:0016757">
    <property type="term" value="F:glycosyltransferase activity"/>
    <property type="evidence" value="ECO:0007669"/>
    <property type="project" value="InterPro"/>
</dbReference>
<gene>
    <name evidence="2" type="ORF">F7D97_11305</name>
</gene>
<accession>A0A6A7VW04</accession>
<name>A0A6A7VW04_9BACT</name>
<dbReference type="PANTHER" id="PTHR12526:SF630">
    <property type="entry name" value="GLYCOSYLTRANSFERASE"/>
    <property type="match status" value="1"/>
</dbReference>
<feature type="domain" description="Glycosyl transferase family 1" evidence="1">
    <location>
        <begin position="62"/>
        <end position="224"/>
    </location>
</feature>
<sequence>MKLKSLIYLCLEKLFSPCTDKIVCISKAEKASAECEHIAKDDKLALIPNGIDVSAVKNAVAKSRSELGIAEDAFVVGMIGRLSPQKAPDVFIRAAKLIHDEIPNSAFIIVGSGEEEEEVKAFAKENGLKLVITSWTDEPYSYLKVFDVAMLLSRWEGFGLAVVEYMAAEKNVVATKIDAIPTLVNDGVDGLLVEVDNPQDAADKALWLYRHPKEAEEMKYKALKKVIENYDISRVVDQHVEMFEELTEGK</sequence>
<keyword evidence="2" id="KW-0808">Transferase</keyword>
<dbReference type="RefSeq" id="WP_153080580.1">
    <property type="nucleotide sequence ID" value="NZ_VZAV01000009.1"/>
</dbReference>
<comment type="caution">
    <text evidence="2">The sequence shown here is derived from an EMBL/GenBank/DDBJ whole genome shotgun (WGS) entry which is preliminary data.</text>
</comment>
<evidence type="ECO:0000313" key="2">
    <source>
        <dbReference type="EMBL" id="MQN10490.1"/>
    </source>
</evidence>
<evidence type="ECO:0000259" key="1">
    <source>
        <dbReference type="Pfam" id="PF00534"/>
    </source>
</evidence>
<dbReference type="Pfam" id="PF00534">
    <property type="entry name" value="Glycos_transf_1"/>
    <property type="match status" value="1"/>
</dbReference>
<dbReference type="CDD" id="cd03801">
    <property type="entry name" value="GT4_PimA-like"/>
    <property type="match status" value="1"/>
</dbReference>
<dbReference type="InterPro" id="IPR001296">
    <property type="entry name" value="Glyco_trans_1"/>
</dbReference>
<protein>
    <submittedName>
        <fullName evidence="2">Glycosyltransferase family 4 protein</fullName>
    </submittedName>
</protein>
<evidence type="ECO:0000313" key="3">
    <source>
        <dbReference type="Proteomes" id="UP000406735"/>
    </source>
</evidence>